<dbReference type="InterPro" id="IPR053234">
    <property type="entry name" value="RPM1_Interactor"/>
</dbReference>
<feature type="region of interest" description="Disordered" evidence="1">
    <location>
        <begin position="1"/>
        <end position="117"/>
    </location>
</feature>
<organism evidence="2 3">
    <name type="scientific">Chlamydomonas incerta</name>
    <dbReference type="NCBI Taxonomy" id="51695"/>
    <lineage>
        <taxon>Eukaryota</taxon>
        <taxon>Viridiplantae</taxon>
        <taxon>Chlorophyta</taxon>
        <taxon>core chlorophytes</taxon>
        <taxon>Chlorophyceae</taxon>
        <taxon>CS clade</taxon>
        <taxon>Chlamydomonadales</taxon>
        <taxon>Chlamydomonadaceae</taxon>
        <taxon>Chlamydomonas</taxon>
    </lineage>
</organism>
<feature type="region of interest" description="Disordered" evidence="1">
    <location>
        <begin position="456"/>
        <end position="556"/>
    </location>
</feature>
<dbReference type="AlphaFoldDB" id="A0A835W152"/>
<feature type="compositionally biased region" description="Low complexity" evidence="1">
    <location>
        <begin position="525"/>
        <end position="543"/>
    </location>
</feature>
<feature type="compositionally biased region" description="Pro residues" evidence="1">
    <location>
        <begin position="487"/>
        <end position="524"/>
    </location>
</feature>
<keyword evidence="3" id="KW-1185">Reference proteome</keyword>
<proteinExistence type="predicted"/>
<dbReference type="PANTHER" id="PTHR33443">
    <property type="entry name" value="ZGC:112980"/>
    <property type="match status" value="1"/>
</dbReference>
<name>A0A835W152_CHLIN</name>
<protein>
    <submittedName>
        <fullName evidence="2">Uncharacterized protein</fullName>
    </submittedName>
</protein>
<dbReference type="PANTHER" id="PTHR33443:SF30">
    <property type="entry name" value="SARCOSINE DEHYDROGENASE-2C PROTEIN"/>
    <property type="match status" value="1"/>
</dbReference>
<feature type="compositionally biased region" description="Low complexity" evidence="1">
    <location>
        <begin position="577"/>
        <end position="588"/>
    </location>
</feature>
<gene>
    <name evidence="2" type="ORF">HXX76_006261</name>
</gene>
<comment type="caution">
    <text evidence="2">The sequence shown here is derived from an EMBL/GenBank/DDBJ whole genome shotgun (WGS) entry which is preliminary data.</text>
</comment>
<feature type="compositionally biased region" description="Low complexity" evidence="1">
    <location>
        <begin position="456"/>
        <end position="486"/>
    </location>
</feature>
<feature type="region of interest" description="Disordered" evidence="1">
    <location>
        <begin position="577"/>
        <end position="622"/>
    </location>
</feature>
<evidence type="ECO:0000313" key="3">
    <source>
        <dbReference type="Proteomes" id="UP000650467"/>
    </source>
</evidence>
<dbReference type="EMBL" id="JAEHOC010000012">
    <property type="protein sequence ID" value="KAG2436737.1"/>
    <property type="molecule type" value="Genomic_DNA"/>
</dbReference>
<evidence type="ECO:0000256" key="1">
    <source>
        <dbReference type="SAM" id="MobiDB-lite"/>
    </source>
</evidence>
<feature type="compositionally biased region" description="Polar residues" evidence="1">
    <location>
        <begin position="82"/>
        <end position="92"/>
    </location>
</feature>
<dbReference type="Proteomes" id="UP000650467">
    <property type="component" value="Unassembled WGS sequence"/>
</dbReference>
<feature type="compositionally biased region" description="Basic and acidic residues" evidence="1">
    <location>
        <begin position="604"/>
        <end position="615"/>
    </location>
</feature>
<sequence length="622" mass="63132">MASRHNAVDLTHDSSSQDEGQLVARGQQAAPRQPAPAARALSAPRPQSGGSGAALNNHQQHGGDANKRPRLSGAAAGPAQVAGSTDGRSTLQLGGRSGGVVTTCNTSGGDSDIEDISPEEFRRAVLGPARAVAGGEPGGAGAAADGTGASGSAARAAAAAPAAAPAAGAAGAGPADADEVLITATVGQVSPLLDLPHIRPHCAAHRFQPPPPPPADVPSNAPTANAANAANAAHCPQCYCYVCDVKASDCAFWGTGRKGVDHANAHPASKLWARLRRDARGLSPAKRQARFSAIAATAKFRRHVAPGPAGAAPAAEAGAAETAAAAAPAAPEADAAPQVRQAPRVAAAGASVAAAAGAAGSDVLATAHNHMPAQGTWVPVTGVLIAGGCQPLTLPKEAAAGEVPARSAATAAAAAAGAAAAPAAAAAGRGGGASAVGVLRPRALFAHAQPPEAVMAGAAGAPAPAQLSMQPMQQPVQPQPQHQQQQPPQPQPPGPQPYQPQQPPPPGPQPYQPQQPPPPGPQPPQQQRQVYARQQQIEQQWRQQHLEQEEAGEIQPERLLEQRVWIQEQLEAERQQHQAAAAQLAQQLQEEKRSAYNAKRREKSRLQREQRDRETLAATLPS</sequence>
<evidence type="ECO:0000313" key="2">
    <source>
        <dbReference type="EMBL" id="KAG2436737.1"/>
    </source>
</evidence>
<dbReference type="OrthoDB" id="547962at2759"/>
<feature type="compositionally biased region" description="Low complexity" evidence="1">
    <location>
        <begin position="24"/>
        <end position="47"/>
    </location>
</feature>
<accession>A0A835W152</accession>
<feature type="compositionally biased region" description="Basic and acidic residues" evidence="1">
    <location>
        <begin position="1"/>
        <end position="12"/>
    </location>
</feature>
<feature type="compositionally biased region" description="Polar residues" evidence="1">
    <location>
        <begin position="100"/>
        <end position="109"/>
    </location>
</feature>
<reference evidence="2" key="1">
    <citation type="journal article" date="2020" name="bioRxiv">
        <title>Comparative genomics of Chlamydomonas.</title>
        <authorList>
            <person name="Craig R.J."/>
            <person name="Hasan A.R."/>
            <person name="Ness R.W."/>
            <person name="Keightley P.D."/>
        </authorList>
    </citation>
    <scope>NUCLEOTIDE SEQUENCE</scope>
    <source>
        <strain evidence="2">SAG 7.73</strain>
    </source>
</reference>